<evidence type="ECO:0000256" key="1">
    <source>
        <dbReference type="ARBA" id="ARBA00000142"/>
    </source>
</evidence>
<feature type="binding site" evidence="7">
    <location>
        <position position="159"/>
    </location>
    <ligand>
        <name>S-adenosyl-L-methionine</name>
        <dbReference type="ChEBI" id="CHEBI:59789"/>
    </ligand>
</feature>
<evidence type="ECO:0000256" key="2">
    <source>
        <dbReference type="ARBA" id="ARBA00003015"/>
    </source>
</evidence>
<dbReference type="PROSITE" id="PS51625">
    <property type="entry name" value="SAM_MT_TRMB"/>
    <property type="match status" value="1"/>
</dbReference>
<dbReference type="PANTHER" id="PTHR23417:SF14">
    <property type="entry name" value="PENTACOTRIPEPTIDE-REPEAT REGION OF PRORP DOMAIN-CONTAINING PROTEIN"/>
    <property type="match status" value="1"/>
</dbReference>
<comment type="subunit">
    <text evidence="7">Monomer.</text>
</comment>
<comment type="function">
    <text evidence="2 7">Catalyzes the formation of N(7)-methylguanine at position 46 (m7G46) in tRNA.</text>
</comment>
<comment type="catalytic activity">
    <reaction evidence="1 7">
        <text>guanosine(46) in tRNA + S-adenosyl-L-methionine = N(7)-methylguanosine(46) in tRNA + S-adenosyl-L-homocysteine</text>
        <dbReference type="Rhea" id="RHEA:42708"/>
        <dbReference type="Rhea" id="RHEA-COMP:10188"/>
        <dbReference type="Rhea" id="RHEA-COMP:10189"/>
        <dbReference type="ChEBI" id="CHEBI:57856"/>
        <dbReference type="ChEBI" id="CHEBI:59789"/>
        <dbReference type="ChEBI" id="CHEBI:74269"/>
        <dbReference type="ChEBI" id="CHEBI:74480"/>
        <dbReference type="EC" id="2.1.1.33"/>
    </reaction>
</comment>
<evidence type="ECO:0000256" key="5">
    <source>
        <dbReference type="ARBA" id="ARBA00022691"/>
    </source>
</evidence>
<comment type="pathway">
    <text evidence="7">tRNA modification; N(7)-methylguanine-tRNA biosynthesis.</text>
</comment>
<feature type="binding site" evidence="7">
    <location>
        <begin position="232"/>
        <end position="235"/>
    </location>
    <ligand>
        <name>substrate</name>
    </ligand>
</feature>
<dbReference type="Pfam" id="PF02390">
    <property type="entry name" value="Methyltransf_4"/>
    <property type="match status" value="1"/>
</dbReference>
<dbReference type="Proteomes" id="UP001589758">
    <property type="component" value="Unassembled WGS sequence"/>
</dbReference>
<dbReference type="SUPFAM" id="SSF53335">
    <property type="entry name" value="S-adenosyl-L-methionine-dependent methyltransferases"/>
    <property type="match status" value="1"/>
</dbReference>
<sequence>MSTEKTTLNEVDIQQLSDSVISLQIDEEGKVLRRVRSFVRRQGRLTPGQENALKKYWPIIGLEYQATPLDFDAIFKNKGPITLEIGFGMGNSLVTMAQNNPEQNFLGIEVHLPGVGACLHLAHEANISNLRIMCHDAIEVLENMIPAHQLDMIQLFFPDPWHKAKHFKRRIVQTAFLDLIHEKLKIGGIFHKATDWENYAEWSLDLLNQHPKFKNLSTSNDYVPRPESRPITKFETRGTNLGHGVWDLMFQNLE</sequence>
<dbReference type="EC" id="2.1.1.33" evidence="7"/>
<dbReference type="Gene3D" id="3.40.50.150">
    <property type="entry name" value="Vaccinia Virus protein VP39"/>
    <property type="match status" value="1"/>
</dbReference>
<dbReference type="HAMAP" id="MF_01057">
    <property type="entry name" value="tRNA_methyltr_TrmB"/>
    <property type="match status" value="1"/>
</dbReference>
<dbReference type="InterPro" id="IPR029063">
    <property type="entry name" value="SAM-dependent_MTases_sf"/>
</dbReference>
<dbReference type="InterPro" id="IPR003358">
    <property type="entry name" value="tRNA_(Gua-N-7)_MeTrfase_Trmb"/>
</dbReference>
<evidence type="ECO:0000256" key="3">
    <source>
        <dbReference type="ARBA" id="ARBA00022603"/>
    </source>
</evidence>
<feature type="binding site" evidence="7">
    <location>
        <position position="195"/>
    </location>
    <ligand>
        <name>substrate</name>
    </ligand>
</feature>
<dbReference type="GO" id="GO:0008176">
    <property type="term" value="F:tRNA (guanine(46)-N7)-methyltransferase activity"/>
    <property type="evidence" value="ECO:0007669"/>
    <property type="project" value="UniProtKB-EC"/>
</dbReference>
<evidence type="ECO:0000256" key="6">
    <source>
        <dbReference type="ARBA" id="ARBA00022694"/>
    </source>
</evidence>
<feature type="binding site" evidence="7">
    <location>
        <position position="136"/>
    </location>
    <ligand>
        <name>S-adenosyl-L-methionine</name>
        <dbReference type="ChEBI" id="CHEBI:59789"/>
    </ligand>
</feature>
<comment type="caution">
    <text evidence="7">Lacks conserved residue(s) required for the propagation of feature annotation.</text>
</comment>
<protein>
    <recommendedName>
        <fullName evidence="7">tRNA (guanine-N(7)-)-methyltransferase</fullName>
        <ecNumber evidence="7">2.1.1.33</ecNumber>
    </recommendedName>
    <alternativeName>
        <fullName evidence="7">tRNA (guanine(46)-N(7))-methyltransferase</fullName>
    </alternativeName>
    <alternativeName>
        <fullName evidence="7">tRNA(m7G46)-methyltransferase</fullName>
    </alternativeName>
</protein>
<dbReference type="RefSeq" id="WP_385877821.1">
    <property type="nucleotide sequence ID" value="NZ_JBHLXE010000108.1"/>
</dbReference>
<dbReference type="InterPro" id="IPR055361">
    <property type="entry name" value="tRNA_methyltr_TrmB_bact"/>
</dbReference>
<keyword evidence="3 7" id="KW-0489">Methyltransferase</keyword>
<reference evidence="8 9" key="1">
    <citation type="submission" date="2024-09" db="EMBL/GenBank/DDBJ databases">
        <authorList>
            <person name="Sun Q."/>
            <person name="Mori K."/>
        </authorList>
    </citation>
    <scope>NUCLEOTIDE SEQUENCE [LARGE SCALE GENOMIC DNA]</scope>
    <source>
        <strain evidence="8 9">CCM 8545</strain>
    </source>
</reference>
<gene>
    <name evidence="7 8" type="primary">trmB</name>
    <name evidence="8" type="ORF">ACFFIT_11495</name>
</gene>
<dbReference type="EMBL" id="JBHLXE010000108">
    <property type="protein sequence ID" value="MFC0180695.1"/>
    <property type="molecule type" value="Genomic_DNA"/>
</dbReference>
<feature type="binding site" evidence="7">
    <location>
        <position position="163"/>
    </location>
    <ligand>
        <name>substrate</name>
    </ligand>
</feature>
<keyword evidence="5 7" id="KW-0949">S-adenosyl-L-methionine</keyword>
<keyword evidence="4 7" id="KW-0808">Transferase</keyword>
<feature type="binding site" evidence="7">
    <location>
        <position position="109"/>
    </location>
    <ligand>
        <name>S-adenosyl-L-methionine</name>
        <dbReference type="ChEBI" id="CHEBI:59789"/>
    </ligand>
</feature>
<keyword evidence="9" id="KW-1185">Reference proteome</keyword>
<proteinExistence type="inferred from homology"/>
<evidence type="ECO:0000256" key="7">
    <source>
        <dbReference type="HAMAP-Rule" id="MF_01057"/>
    </source>
</evidence>
<evidence type="ECO:0000313" key="9">
    <source>
        <dbReference type="Proteomes" id="UP001589758"/>
    </source>
</evidence>
<comment type="caution">
    <text evidence="8">The sequence shown here is derived from an EMBL/GenBank/DDBJ whole genome shotgun (WGS) entry which is preliminary data.</text>
</comment>
<organism evidence="8 9">
    <name type="scientific">Thorsellia kenyensis</name>
    <dbReference type="NCBI Taxonomy" id="1549888"/>
    <lineage>
        <taxon>Bacteria</taxon>
        <taxon>Pseudomonadati</taxon>
        <taxon>Pseudomonadota</taxon>
        <taxon>Gammaproteobacteria</taxon>
        <taxon>Enterobacterales</taxon>
        <taxon>Thorselliaceae</taxon>
        <taxon>Thorsellia</taxon>
    </lineage>
</organism>
<feature type="binding site" evidence="7">
    <location>
        <position position="84"/>
    </location>
    <ligand>
        <name>S-adenosyl-L-methionine</name>
        <dbReference type="ChEBI" id="CHEBI:59789"/>
    </ligand>
</feature>
<evidence type="ECO:0000313" key="8">
    <source>
        <dbReference type="EMBL" id="MFC0180695.1"/>
    </source>
</evidence>
<comment type="similarity">
    <text evidence="7">Belongs to the class I-like SAM-binding methyltransferase superfamily. TrmB family.</text>
</comment>
<name>A0ABV6CCJ7_9GAMM</name>
<dbReference type="PANTHER" id="PTHR23417">
    <property type="entry name" value="3-DEOXY-D-MANNO-OCTULOSONIC-ACID TRANSFERASE/TRNA GUANINE-N 7 - -METHYLTRANSFERASE"/>
    <property type="match status" value="1"/>
</dbReference>
<evidence type="ECO:0000256" key="4">
    <source>
        <dbReference type="ARBA" id="ARBA00022679"/>
    </source>
</evidence>
<dbReference type="NCBIfam" id="TIGR00091">
    <property type="entry name" value="tRNA (guanosine(46)-N7)-methyltransferase TrmB"/>
    <property type="match status" value="1"/>
</dbReference>
<accession>A0ABV6CCJ7</accession>
<keyword evidence="6 7" id="KW-0819">tRNA processing</keyword>